<sequence>MQESSVGLSVSVLPCILYNGAAIIVAVALLGQGQDKEKDVGSKGKMGNFSDQSLLTKNYERKETRCSARDQADNVGADIMHMWVVEGKFQLEKFKTMLTSIKEEIEKWLGLLDMGCMREENYLDGSIEGPIVGPIKEGASAGNNIVLELVEVGLRRDKSKQAIEVQNPNNFSNRQVQHMNSVYSRRPQST</sequence>
<evidence type="ECO:0000256" key="1">
    <source>
        <dbReference type="SAM" id="Phobius"/>
    </source>
</evidence>
<evidence type="ECO:0000313" key="2">
    <source>
        <dbReference type="EMBL" id="KAE8037735.1"/>
    </source>
</evidence>
<proteinExistence type="predicted"/>
<keyword evidence="1" id="KW-0812">Transmembrane</keyword>
<dbReference type="Proteomes" id="UP000327013">
    <property type="component" value="Chromosome 4"/>
</dbReference>
<keyword evidence="1" id="KW-1133">Transmembrane helix</keyword>
<evidence type="ECO:0000313" key="3">
    <source>
        <dbReference type="Proteomes" id="UP000327013"/>
    </source>
</evidence>
<feature type="transmembrane region" description="Helical" evidence="1">
    <location>
        <begin position="6"/>
        <end position="30"/>
    </location>
</feature>
<accession>A0A660KR06</accession>
<name>A0A660KR06_9ROSI</name>
<gene>
    <name evidence="2" type="ORF">FH972_010299</name>
</gene>
<organism evidence="2 3">
    <name type="scientific">Carpinus fangiana</name>
    <dbReference type="NCBI Taxonomy" id="176857"/>
    <lineage>
        <taxon>Eukaryota</taxon>
        <taxon>Viridiplantae</taxon>
        <taxon>Streptophyta</taxon>
        <taxon>Embryophyta</taxon>
        <taxon>Tracheophyta</taxon>
        <taxon>Spermatophyta</taxon>
        <taxon>Magnoliopsida</taxon>
        <taxon>eudicotyledons</taxon>
        <taxon>Gunneridae</taxon>
        <taxon>Pentapetalae</taxon>
        <taxon>rosids</taxon>
        <taxon>fabids</taxon>
        <taxon>Fagales</taxon>
        <taxon>Betulaceae</taxon>
        <taxon>Carpinus</taxon>
    </lineage>
</organism>
<dbReference type="AlphaFoldDB" id="A0A660KR06"/>
<keyword evidence="1" id="KW-0472">Membrane</keyword>
<keyword evidence="3" id="KW-1185">Reference proteome</keyword>
<dbReference type="EMBL" id="CM017324">
    <property type="protein sequence ID" value="KAE8037735.1"/>
    <property type="molecule type" value="Genomic_DNA"/>
</dbReference>
<reference evidence="2 3" key="1">
    <citation type="submission" date="2019-06" db="EMBL/GenBank/DDBJ databases">
        <title>A chromosomal-level reference genome of Carpinus fangiana (Coryloideae, Betulaceae).</title>
        <authorList>
            <person name="Yang X."/>
            <person name="Wang Z."/>
            <person name="Zhang L."/>
            <person name="Hao G."/>
            <person name="Liu J."/>
            <person name="Yang Y."/>
        </authorList>
    </citation>
    <scope>NUCLEOTIDE SEQUENCE [LARGE SCALE GENOMIC DNA]</scope>
    <source>
        <strain evidence="2">Cfa_2016G</strain>
        <tissue evidence="2">Leaf</tissue>
    </source>
</reference>
<protein>
    <submittedName>
        <fullName evidence="2">Uncharacterized protein</fullName>
    </submittedName>
</protein>